<evidence type="ECO:0008006" key="4">
    <source>
        <dbReference type="Google" id="ProtNLM"/>
    </source>
</evidence>
<dbReference type="Proteomes" id="UP001385892">
    <property type="component" value="Unassembled WGS sequence"/>
</dbReference>
<evidence type="ECO:0000313" key="2">
    <source>
        <dbReference type="EMBL" id="MEJ8852213.1"/>
    </source>
</evidence>
<dbReference type="EMBL" id="JBBKZT010000033">
    <property type="protein sequence ID" value="MEJ8852213.1"/>
    <property type="molecule type" value="Genomic_DNA"/>
</dbReference>
<proteinExistence type="predicted"/>
<keyword evidence="1" id="KW-0812">Transmembrane</keyword>
<feature type="transmembrane region" description="Helical" evidence="1">
    <location>
        <begin position="12"/>
        <end position="38"/>
    </location>
</feature>
<organism evidence="2 3">
    <name type="scientific">Variovorax rhizosphaerae</name>
    <dbReference type="NCBI Taxonomy" id="1836200"/>
    <lineage>
        <taxon>Bacteria</taxon>
        <taxon>Pseudomonadati</taxon>
        <taxon>Pseudomonadota</taxon>
        <taxon>Betaproteobacteria</taxon>
        <taxon>Burkholderiales</taxon>
        <taxon>Comamonadaceae</taxon>
        <taxon>Variovorax</taxon>
    </lineage>
</organism>
<protein>
    <recommendedName>
        <fullName evidence="4">AtpZ/AtpI family protein</fullName>
    </recommendedName>
</protein>
<keyword evidence="1" id="KW-0472">Membrane</keyword>
<keyword evidence="1" id="KW-1133">Transmembrane helix</keyword>
<reference evidence="2 3" key="1">
    <citation type="submission" date="2024-03" db="EMBL/GenBank/DDBJ databases">
        <title>Novel species of the genus Variovorax.</title>
        <authorList>
            <person name="Liu Q."/>
            <person name="Xin Y.-H."/>
        </authorList>
    </citation>
    <scope>NUCLEOTIDE SEQUENCE [LARGE SCALE GENOMIC DNA]</scope>
    <source>
        <strain evidence="2 3">KACC 18900</strain>
    </source>
</reference>
<keyword evidence="3" id="KW-1185">Reference proteome</keyword>
<evidence type="ECO:0000256" key="1">
    <source>
        <dbReference type="SAM" id="Phobius"/>
    </source>
</evidence>
<name>A0ABU8WXF5_9BURK</name>
<feature type="transmembrane region" description="Helical" evidence="1">
    <location>
        <begin position="50"/>
        <end position="71"/>
    </location>
</feature>
<comment type="caution">
    <text evidence="2">The sequence shown here is derived from an EMBL/GenBank/DDBJ whole genome shotgun (WGS) entry which is preliminary data.</text>
</comment>
<dbReference type="RefSeq" id="WP_340348122.1">
    <property type="nucleotide sequence ID" value="NZ_JBBKZT010000033.1"/>
</dbReference>
<gene>
    <name evidence="2" type="ORF">WKW82_36680</name>
</gene>
<accession>A0ABU8WXF5</accession>
<evidence type="ECO:0000313" key="3">
    <source>
        <dbReference type="Proteomes" id="UP001385892"/>
    </source>
</evidence>
<sequence length="80" mass="8265">MPGQPHPTSQLMILGVAQAALFLVGASLGRWLGLVLGFDALGDGYGNSTLVGILLIGLGGGGGAQLARAWYRRKYGDPRV</sequence>